<feature type="domain" description="Apple" evidence="2">
    <location>
        <begin position="190"/>
        <end position="231"/>
    </location>
</feature>
<feature type="domain" description="Apple" evidence="2">
    <location>
        <begin position="94"/>
        <end position="134"/>
    </location>
</feature>
<accession>A0A0N0NQR5</accession>
<dbReference type="InterPro" id="IPR003609">
    <property type="entry name" value="Pan_app"/>
</dbReference>
<dbReference type="Pfam" id="PF22974">
    <property type="entry name" value="DUF7029"/>
    <property type="match status" value="1"/>
</dbReference>
<gene>
    <name evidence="4" type="ORF">AB675_8731</name>
</gene>
<dbReference type="Gene3D" id="3.50.4.10">
    <property type="entry name" value="Hepatocyte Growth Factor"/>
    <property type="match status" value="1"/>
</dbReference>
<dbReference type="EMBL" id="LFJN01000003">
    <property type="protein sequence ID" value="KPI44218.1"/>
    <property type="molecule type" value="Genomic_DNA"/>
</dbReference>
<reference evidence="4 5" key="1">
    <citation type="submission" date="2015-06" db="EMBL/GenBank/DDBJ databases">
        <title>Draft genome of the ant-associated black yeast Phialophora attae CBS 131958.</title>
        <authorList>
            <person name="Moreno L.F."/>
            <person name="Stielow B.J."/>
            <person name="de Hoog S."/>
            <person name="Vicente V.A."/>
            <person name="Weiss V.A."/>
            <person name="de Vries M."/>
            <person name="Cruz L.M."/>
            <person name="Souza E.M."/>
        </authorList>
    </citation>
    <scope>NUCLEOTIDE SEQUENCE [LARGE SCALE GENOMIC DNA]</scope>
    <source>
        <strain evidence="4 5">CBS 131958</strain>
    </source>
</reference>
<sequence>MSSMNGVTFQQCIDTCDNTTGCVDVAYVEAGQDCYLKQTLTPALSNPNVWSARKHSAAASTASPVTLSCNNPSTNGTTFTASTGSTYRILCGLDHYGGDLASIQTSNFEQCIEACETKDACIDVSYVDGACYMKSMLSTPSALSYVWTAQVIKSAKANSKASSLSCNDLNVNRTTYTTAGQRVYEILCGVDYLAGDMSSTTTSTFELCLEACDAAEGCVDVSYVTPSCYLKSSVGPADTKAWVWNARFMAAAATTTSAGPLPTALYGNTTNSTVASRTTASLPTSTACAVNTTSFYPAANQINRDDYSVLSPKNQVTLTYVDPNTLRLLALSFSMNLPTVVLEDSDYIDYVSCGPNMEVSLTDETSYKVATSWPSSGFLVITYFPGCNDQSQRGVYYVSKVTPFPLDLVVGLDVLEVNLTSVATEMNIGFGTIVNNATTVTSTCVAGNNATATPTPTSFTPPTSSSLSPEVKSIMDALKPLMKYDASGNILASVPMQTAPAIVTPDPFDPSDLAAQAELQAALADAGLPAANASAVQAAAALSGTCLNSSAPVSATQTKTRRTIKRMPWTTPPKRIVKRKHKGGEHEHEEKGPNYGSASGTDDPDGWDYACDDTVTGFADLFGDVGELYDGVCQGHDAYQAGQAIDCLVKHCDQTVTYYTTTSYYIYYPPPSTIYSFLNSWTITYPSLSSYPLGFARDGSQMTCVNCNMAVNLIQFDGAITVNLTSKEIQKANINAGISWDADHVINVNSNGPWTSNFNYIFNADSFDGIGVPGIFSVTPSMIYSIAYSWSTDSAVNFTAGAHLHVANATANLNALSAGSASVKDPTDFSPVPTFIYPVFSTGSKVSMSLTMQALVSMSVNIMGQISVATSQTIQNTVGMSSQYSTTAGVCPANNLAVKSYVSTNNTIAVNNGAPNSLYSSQTAGQTRCFAVPNALPDTGDILALSSVGGAFCTSYINYKPSTSSTISTSTQFVPSTATTTTTSTVTSTPVITIFPTYRTSLTSTSVLLSSTSYVYTTGTYAIPTQYLKRDALPEASPAPNEIAEPRALPYNRPLLQGRAAVPTPTLVSGWSPAKISYACSQIATGAITTTYTATITSTSGTVTSTQTDIVNAKGPVSTETDAMYESLVVATVTVTNPGVATSTVATACPLQTSESCLRIYGSGPPQFGTGWPMAYEDGADSNFQFGTDQWYKFTEWYLASDGSLYALESDQPWAVTENYALGAWVVLDRGVTGPYSGYRHAKCTKDCVAKTITCCGMGVCTWSAGEVNTEQDWYYSDKSQQPYLPVWGMAGWTKSYPITLRYEDVQCPCRN</sequence>
<dbReference type="OrthoDB" id="4119977at2759"/>
<dbReference type="InterPro" id="IPR054293">
    <property type="entry name" value="DUF7029"/>
</dbReference>
<comment type="caution">
    <text evidence="4">The sequence shown here is derived from an EMBL/GenBank/DDBJ whole genome shotgun (WGS) entry which is preliminary data.</text>
</comment>
<evidence type="ECO:0000259" key="3">
    <source>
        <dbReference type="Pfam" id="PF22974"/>
    </source>
</evidence>
<proteinExistence type="predicted"/>
<name>A0A0N0NQR5_9EURO</name>
<protein>
    <recommendedName>
        <fullName evidence="6">Apple domain-containing protein</fullName>
    </recommendedName>
</protein>
<evidence type="ECO:0008006" key="6">
    <source>
        <dbReference type="Google" id="ProtNLM"/>
    </source>
</evidence>
<feature type="domain" description="DUF7029" evidence="3">
    <location>
        <begin position="334"/>
        <end position="426"/>
    </location>
</feature>
<evidence type="ECO:0000313" key="4">
    <source>
        <dbReference type="EMBL" id="KPI44218.1"/>
    </source>
</evidence>
<dbReference type="RefSeq" id="XP_018004181.1">
    <property type="nucleotide sequence ID" value="XM_018149203.1"/>
</dbReference>
<evidence type="ECO:0000259" key="2">
    <source>
        <dbReference type="Pfam" id="PF14295"/>
    </source>
</evidence>
<dbReference type="PANTHER" id="PTHR33946">
    <property type="match status" value="1"/>
</dbReference>
<feature type="region of interest" description="Disordered" evidence="1">
    <location>
        <begin position="573"/>
        <end position="601"/>
    </location>
</feature>
<keyword evidence="5" id="KW-1185">Reference proteome</keyword>
<feature type="domain" description="Apple" evidence="2">
    <location>
        <begin position="10"/>
        <end position="37"/>
    </location>
</feature>
<dbReference type="GeneID" id="28741083"/>
<dbReference type="STRING" id="1664694.A0A0N0NQR5"/>
<dbReference type="PANTHER" id="PTHR33946:SF4">
    <property type="entry name" value="COAGULATION FACTOR XI"/>
    <property type="match status" value="1"/>
</dbReference>
<dbReference type="Proteomes" id="UP000038010">
    <property type="component" value="Unassembled WGS sequence"/>
</dbReference>
<organism evidence="4 5">
    <name type="scientific">Cyphellophora attinorum</name>
    <dbReference type="NCBI Taxonomy" id="1664694"/>
    <lineage>
        <taxon>Eukaryota</taxon>
        <taxon>Fungi</taxon>
        <taxon>Dikarya</taxon>
        <taxon>Ascomycota</taxon>
        <taxon>Pezizomycotina</taxon>
        <taxon>Eurotiomycetes</taxon>
        <taxon>Chaetothyriomycetidae</taxon>
        <taxon>Chaetothyriales</taxon>
        <taxon>Cyphellophoraceae</taxon>
        <taxon>Cyphellophora</taxon>
    </lineage>
</organism>
<evidence type="ECO:0000256" key="1">
    <source>
        <dbReference type="SAM" id="MobiDB-lite"/>
    </source>
</evidence>
<dbReference type="Pfam" id="PF14295">
    <property type="entry name" value="PAN_4"/>
    <property type="match status" value="3"/>
</dbReference>
<evidence type="ECO:0000313" key="5">
    <source>
        <dbReference type="Proteomes" id="UP000038010"/>
    </source>
</evidence>
<dbReference type="VEuPathDB" id="FungiDB:AB675_8731"/>